<proteinExistence type="predicted"/>
<feature type="compositionally biased region" description="Polar residues" evidence="1">
    <location>
        <begin position="176"/>
        <end position="190"/>
    </location>
</feature>
<evidence type="ECO:0000313" key="4">
    <source>
        <dbReference type="Proteomes" id="UP000316770"/>
    </source>
</evidence>
<accession>A0A518IQZ5</accession>
<feature type="transmembrane region" description="Helical" evidence="2">
    <location>
        <begin position="12"/>
        <end position="39"/>
    </location>
</feature>
<keyword evidence="2" id="KW-1133">Transmembrane helix</keyword>
<dbReference type="Proteomes" id="UP000316770">
    <property type="component" value="Chromosome"/>
</dbReference>
<feature type="compositionally biased region" description="Polar residues" evidence="1">
    <location>
        <begin position="204"/>
        <end position="215"/>
    </location>
</feature>
<reference evidence="3 4" key="1">
    <citation type="submission" date="2019-02" db="EMBL/GenBank/DDBJ databases">
        <title>Deep-cultivation of Planctomycetes and their phenomic and genomic characterization uncovers novel biology.</title>
        <authorList>
            <person name="Wiegand S."/>
            <person name="Jogler M."/>
            <person name="Boedeker C."/>
            <person name="Pinto D."/>
            <person name="Vollmers J."/>
            <person name="Rivas-Marin E."/>
            <person name="Kohn T."/>
            <person name="Peeters S.H."/>
            <person name="Heuer A."/>
            <person name="Rast P."/>
            <person name="Oberbeckmann S."/>
            <person name="Bunk B."/>
            <person name="Jeske O."/>
            <person name="Meyerdierks A."/>
            <person name="Storesund J.E."/>
            <person name="Kallscheuer N."/>
            <person name="Luecker S."/>
            <person name="Lage O.M."/>
            <person name="Pohl T."/>
            <person name="Merkel B.J."/>
            <person name="Hornburger P."/>
            <person name="Mueller R.-W."/>
            <person name="Bruemmer F."/>
            <person name="Labrenz M."/>
            <person name="Spormann A.M."/>
            <person name="Op den Camp H."/>
            <person name="Overmann J."/>
            <person name="Amann R."/>
            <person name="Jetten M.S.M."/>
            <person name="Mascher T."/>
            <person name="Medema M.H."/>
            <person name="Devos D.P."/>
            <person name="Kaster A.-K."/>
            <person name="Ovreas L."/>
            <person name="Rohde M."/>
            <person name="Galperin M.Y."/>
            <person name="Jogler C."/>
        </authorList>
    </citation>
    <scope>NUCLEOTIDE SEQUENCE [LARGE SCALE GENOMIC DNA]</scope>
    <source>
        <strain evidence="3 4">Mal33</strain>
    </source>
</reference>
<organism evidence="3 4">
    <name type="scientific">Rosistilla oblonga</name>
    <dbReference type="NCBI Taxonomy" id="2527990"/>
    <lineage>
        <taxon>Bacteria</taxon>
        <taxon>Pseudomonadati</taxon>
        <taxon>Planctomycetota</taxon>
        <taxon>Planctomycetia</taxon>
        <taxon>Pirellulales</taxon>
        <taxon>Pirellulaceae</taxon>
        <taxon>Rosistilla</taxon>
    </lineage>
</organism>
<evidence type="ECO:0000256" key="1">
    <source>
        <dbReference type="SAM" id="MobiDB-lite"/>
    </source>
</evidence>
<gene>
    <name evidence="3" type="ORF">Mal33_14880</name>
</gene>
<sequence>MKWQVRVCREQALLLILGNSVRSILASLCVLLLGIVAALPFRKSPHQEVEPPALERSQVASLVSPLEEIDVEAADLSGLSLSEMPYAIDEIPKPADSQDGLAAFPTLPKSRRPFSEGLVQPTPMLPDSNPSRGPDPMDIANRSQDWNIDLPLKYVQPQTGLKVEAIARKPLATPAEATSGSLSWNPSPNENRPAATGMRIHQAGSRQLGESSQSIEPEASVEPTQQYQNSPPPQQRPRKRYFVYEPAG</sequence>
<name>A0A518IQZ5_9BACT</name>
<keyword evidence="2" id="KW-0472">Membrane</keyword>
<keyword evidence="2" id="KW-0812">Transmembrane</keyword>
<evidence type="ECO:0000313" key="3">
    <source>
        <dbReference type="EMBL" id="QDV55511.1"/>
    </source>
</evidence>
<dbReference type="EMBL" id="CP036318">
    <property type="protein sequence ID" value="QDV55511.1"/>
    <property type="molecule type" value="Genomic_DNA"/>
</dbReference>
<evidence type="ECO:0000256" key="2">
    <source>
        <dbReference type="SAM" id="Phobius"/>
    </source>
</evidence>
<keyword evidence="4" id="KW-1185">Reference proteome</keyword>
<dbReference type="AlphaFoldDB" id="A0A518IQZ5"/>
<feature type="region of interest" description="Disordered" evidence="1">
    <location>
        <begin position="105"/>
        <end position="142"/>
    </location>
</feature>
<protein>
    <submittedName>
        <fullName evidence="3">Uncharacterized protein</fullName>
    </submittedName>
</protein>
<feature type="region of interest" description="Disordered" evidence="1">
    <location>
        <begin position="174"/>
        <end position="248"/>
    </location>
</feature>